<evidence type="ECO:0000313" key="3">
    <source>
        <dbReference type="Proteomes" id="UP000019330"/>
    </source>
</evidence>
<dbReference type="EMBL" id="CP005745">
    <property type="protein sequence ID" value="AHH10478.1"/>
    <property type="molecule type" value="Genomic_DNA"/>
</dbReference>
<dbReference type="HOGENOM" id="CLU_1101212_0_0_12"/>
<organism evidence="2 3">
    <name type="scientific">Borrelia coriaceae ATCC 43381</name>
    <dbReference type="NCBI Taxonomy" id="1408429"/>
    <lineage>
        <taxon>Bacteria</taxon>
        <taxon>Pseudomonadati</taxon>
        <taxon>Spirochaetota</taxon>
        <taxon>Spirochaetia</taxon>
        <taxon>Spirochaetales</taxon>
        <taxon>Borreliaceae</taxon>
        <taxon>Borrelia</taxon>
    </lineage>
</organism>
<dbReference type="PATRIC" id="fig|1313292.3.peg.325"/>
<name>W5SUY5_9SPIR</name>
<keyword evidence="1" id="KW-1133">Transmembrane helix</keyword>
<feature type="transmembrane region" description="Helical" evidence="1">
    <location>
        <begin position="49"/>
        <end position="68"/>
    </location>
</feature>
<evidence type="ECO:0000256" key="1">
    <source>
        <dbReference type="SAM" id="Phobius"/>
    </source>
</evidence>
<dbReference type="STRING" id="1313292.BCO_0084200"/>
<keyword evidence="3" id="KW-1185">Reference proteome</keyword>
<dbReference type="eggNOG" id="ENOG5032X70">
    <property type="taxonomic scope" value="Bacteria"/>
</dbReference>
<accession>W5SUY5</accession>
<gene>
    <name evidence="2" type="ORF">BCO_0084200</name>
</gene>
<keyword evidence="1" id="KW-0472">Membrane</keyword>
<feature type="transmembrane region" description="Helical" evidence="1">
    <location>
        <begin position="80"/>
        <end position="101"/>
    </location>
</feature>
<protein>
    <submittedName>
        <fullName evidence="2">Uncharacterized protein</fullName>
    </submittedName>
</protein>
<dbReference type="AlphaFoldDB" id="W5SUY5"/>
<dbReference type="Proteomes" id="UP000019330">
    <property type="component" value="Chromosome"/>
</dbReference>
<reference evidence="2" key="1">
    <citation type="submission" date="2013-04" db="EMBL/GenBank/DDBJ databases">
        <title>Comparative Genomics of Relapsing Fever Spirochetes.</title>
        <authorList>
            <person name="Schwan T.G."/>
            <person name="Raffel S.J."/>
            <person name="Porcella S.F."/>
            <person name="Martens C.A."/>
            <person name="Bruno D.P."/>
            <person name="Ricklefs S.M."/>
            <person name="Barbian K.B."/>
        </authorList>
    </citation>
    <scope>NUCLEOTIDE SEQUENCE [LARGE SCALE GENOMIC DNA]</scope>
    <source>
        <strain evidence="2">Co53</strain>
    </source>
</reference>
<evidence type="ECO:0000313" key="2">
    <source>
        <dbReference type="EMBL" id="AHH10478.1"/>
    </source>
</evidence>
<sequence length="256" mass="29435">MGVFMDLVHSENYQKILFIDNLILQSLKDIKHIKESGKLALDSGVTVNFINLNLSVLSYIASLNYFYTRPRLKVNHDFRTNLFSFISDFSLFVSPIVLISVSELMNNKFVLDLNPEERFLIIKKLGYLIDLGMYFSKGDSKSILFLEDVYLKFIVLAKNFIDFKNLSKNLVIESPFYKVQLAHLVKSLSLLEEGAFLLRSRYELNGAYGLSDQILSYIKAGKILATVTSQKEIAEKFAKFYEVWSVKFQADLDKSK</sequence>
<keyword evidence="1" id="KW-0812">Transmembrane</keyword>
<proteinExistence type="predicted"/>